<dbReference type="GO" id="GO:0031122">
    <property type="term" value="P:cytoplasmic microtubule organization"/>
    <property type="evidence" value="ECO:0007669"/>
    <property type="project" value="TreeGrafter"/>
</dbReference>
<dbReference type="GO" id="GO:0007020">
    <property type="term" value="P:microtubule nucleation"/>
    <property type="evidence" value="ECO:0007669"/>
    <property type="project" value="InterPro"/>
</dbReference>
<dbReference type="GO" id="GO:0005874">
    <property type="term" value="C:microtubule"/>
    <property type="evidence" value="ECO:0007669"/>
    <property type="project" value="UniProtKB-KW"/>
</dbReference>
<evidence type="ECO:0000256" key="5">
    <source>
        <dbReference type="ARBA" id="ARBA00023212"/>
    </source>
</evidence>
<dbReference type="InterPro" id="IPR040457">
    <property type="entry name" value="GCP_C"/>
</dbReference>
<dbReference type="PANTHER" id="PTHR19302">
    <property type="entry name" value="GAMMA TUBULIN COMPLEX PROTEIN"/>
    <property type="match status" value="1"/>
</dbReference>
<dbReference type="Pfam" id="PF04130">
    <property type="entry name" value="GCP_C_terminal"/>
    <property type="match status" value="1"/>
</dbReference>
<evidence type="ECO:0000256" key="2">
    <source>
        <dbReference type="ARBA" id="ARBA00010337"/>
    </source>
</evidence>
<protein>
    <recommendedName>
        <fullName evidence="6">Spindle pole body component</fullName>
    </recommendedName>
</protein>
<dbReference type="InParanoid" id="A0A1Y2G4Y1"/>
<dbReference type="OrthoDB" id="1608002at2759"/>
<proteinExistence type="inferred from homology"/>
<keyword evidence="5 6" id="KW-0206">Cytoskeleton</keyword>
<dbReference type="GO" id="GO:0043015">
    <property type="term" value="F:gamma-tubulin binding"/>
    <property type="evidence" value="ECO:0007669"/>
    <property type="project" value="InterPro"/>
</dbReference>
<reference evidence="9 10" key="1">
    <citation type="submission" date="2016-07" db="EMBL/GenBank/DDBJ databases">
        <title>Pervasive Adenine N6-methylation of Active Genes in Fungi.</title>
        <authorList>
            <consortium name="DOE Joint Genome Institute"/>
            <person name="Mondo S.J."/>
            <person name="Dannebaum R.O."/>
            <person name="Kuo R.C."/>
            <person name="Labutti K."/>
            <person name="Haridas S."/>
            <person name="Kuo A."/>
            <person name="Salamov A."/>
            <person name="Ahrendt S.R."/>
            <person name="Lipzen A."/>
            <person name="Sullivan W."/>
            <person name="Andreopoulos W.B."/>
            <person name="Clum A."/>
            <person name="Lindquist E."/>
            <person name="Daum C."/>
            <person name="Ramamoorthy G.K."/>
            <person name="Gryganskyi A."/>
            <person name="Culley D."/>
            <person name="Magnuson J.K."/>
            <person name="James T.Y."/>
            <person name="O'Malley M.A."/>
            <person name="Stajich J.E."/>
            <person name="Spatafora J.W."/>
            <person name="Visel A."/>
            <person name="Grigoriev I.V."/>
        </authorList>
    </citation>
    <scope>NUCLEOTIDE SEQUENCE [LARGE SCALE GENOMIC DNA]</scope>
    <source>
        <strain evidence="9 10">NRRL 3116</strain>
    </source>
</reference>
<dbReference type="Gene3D" id="1.20.120.1900">
    <property type="entry name" value="Gamma-tubulin complex, C-terminal domain"/>
    <property type="match status" value="1"/>
</dbReference>
<dbReference type="InterPro" id="IPR007259">
    <property type="entry name" value="GCP"/>
</dbReference>
<dbReference type="AlphaFoldDB" id="A0A1Y2G4Y1"/>
<evidence type="ECO:0000259" key="7">
    <source>
        <dbReference type="Pfam" id="PF04130"/>
    </source>
</evidence>
<accession>A0A1Y2G4Y1</accession>
<evidence type="ECO:0000256" key="1">
    <source>
        <dbReference type="ARBA" id="ARBA00004267"/>
    </source>
</evidence>
<evidence type="ECO:0000256" key="4">
    <source>
        <dbReference type="ARBA" id="ARBA00022701"/>
    </source>
</evidence>
<keyword evidence="10" id="KW-1185">Reference proteome</keyword>
<dbReference type="InterPro" id="IPR042241">
    <property type="entry name" value="GCP_C_sf"/>
</dbReference>
<dbReference type="GO" id="GO:0000930">
    <property type="term" value="C:gamma-tubulin complex"/>
    <property type="evidence" value="ECO:0007669"/>
    <property type="project" value="TreeGrafter"/>
</dbReference>
<evidence type="ECO:0000313" key="10">
    <source>
        <dbReference type="Proteomes" id="UP000193648"/>
    </source>
</evidence>
<dbReference type="GO" id="GO:0000278">
    <property type="term" value="P:mitotic cell cycle"/>
    <property type="evidence" value="ECO:0007669"/>
    <property type="project" value="TreeGrafter"/>
</dbReference>
<dbReference type="STRING" id="64571.A0A1Y2G4Y1"/>
<sequence>MLHELLVALSGYPGDIFRPFPPEPEIATTFAITDFALLHPAEREGLDRLAQLGFYFRRFLDFIASCRSPTATSASLRAQLLMQGHAQQQGLYLKALASTLEHRLDSYRQTIIQTETAILSGEDNLGGIVPLSTIISRFAPFELVFPAITSLISEIEDAYSSGSPFIGGRLINHLQNKAASGVPLLKDWMDDLLQGCCGVMMRQIVSWTVYGQIQDPFDEFFIVQLQSSTVPSEAKYNSELGRRSHRSFESLNTRSSELHAANSAPYSTTIKWNKEYVLDESMLPIMIPTTLAHEMLFIGKAIVTAREAKPKPIPIPPSMTSHHRDLILPLVYRTAESKTFNVNHLSHAIHRIRKDIANHLWVVVQVGEKIIKTFESFKRYFLLCNGDFGLGLISALEDFNKNRLSTLEQQHKASFIQTTSTGSIRDHDLGGLLVKAAQGTSAQEDPELLKFELRILKKPTTDQGGNVGDDDGTIDKETQMKTGGNYDDQLLGIPVRLCYSLAWPLDFFLTIDDLNLYSDLFAFLMAVRKTQVKLQQAWMEIKSMEQQRNTRRRGKGIREYSRQLKEIMHAENGDDDAQRYHKESDMLRHIAAMRSDMNFVVDCLWTYLQMDVIAPTYDGLLKRIIALQTGQSESFLSSSSTSLYNAPSFGESQSFDSIYNYHAEALYEIRRASLLTSENLSLSIKNILCGAQIFCEVVRRRAAGQDGFQFGRGKKERDEDVRKDWEELCRLNQVFRANITKLFSDLSAVSRSGSLGDGPILKRSVPGLGSSLLGNGAKSFDVIRQLDQLLLRLEYSKRMWFSNDNKAARDHSNQGNRDQDREG</sequence>
<comment type="similarity">
    <text evidence="2 6">Belongs to the TUBGCP family.</text>
</comment>
<feature type="domain" description="Gamma tubulin complex component C-terminal" evidence="7">
    <location>
        <begin position="374"/>
        <end position="796"/>
    </location>
</feature>
<evidence type="ECO:0000256" key="3">
    <source>
        <dbReference type="ARBA" id="ARBA00022490"/>
    </source>
</evidence>
<keyword evidence="4 6" id="KW-0493">Microtubule</keyword>
<organism evidence="9 10">
    <name type="scientific">Lobosporangium transversale</name>
    <dbReference type="NCBI Taxonomy" id="64571"/>
    <lineage>
        <taxon>Eukaryota</taxon>
        <taxon>Fungi</taxon>
        <taxon>Fungi incertae sedis</taxon>
        <taxon>Mucoromycota</taxon>
        <taxon>Mortierellomycotina</taxon>
        <taxon>Mortierellomycetes</taxon>
        <taxon>Mortierellales</taxon>
        <taxon>Mortierellaceae</taxon>
        <taxon>Lobosporangium</taxon>
    </lineage>
</organism>
<dbReference type="GO" id="GO:0051225">
    <property type="term" value="P:spindle assembly"/>
    <property type="evidence" value="ECO:0007669"/>
    <property type="project" value="TreeGrafter"/>
</dbReference>
<name>A0A1Y2G4Y1_9FUNG</name>
<evidence type="ECO:0000313" key="9">
    <source>
        <dbReference type="EMBL" id="ORY93657.1"/>
    </source>
</evidence>
<evidence type="ECO:0000259" key="8">
    <source>
        <dbReference type="Pfam" id="PF17681"/>
    </source>
</evidence>
<dbReference type="Proteomes" id="UP000193648">
    <property type="component" value="Unassembled WGS sequence"/>
</dbReference>
<comment type="caution">
    <text evidence="9">The sequence shown here is derived from an EMBL/GenBank/DDBJ whole genome shotgun (WGS) entry which is preliminary data.</text>
</comment>
<evidence type="ECO:0000256" key="6">
    <source>
        <dbReference type="RuleBase" id="RU363050"/>
    </source>
</evidence>
<dbReference type="InterPro" id="IPR041470">
    <property type="entry name" value="GCP_N"/>
</dbReference>
<dbReference type="GO" id="GO:0051011">
    <property type="term" value="F:microtubule minus-end binding"/>
    <property type="evidence" value="ECO:0007669"/>
    <property type="project" value="TreeGrafter"/>
</dbReference>
<comment type="subcellular location">
    <subcellularLocation>
        <location evidence="1 6">Cytoplasm</location>
        <location evidence="1 6">Cytoskeleton</location>
        <location evidence="1 6">Microtubule organizing center</location>
    </subcellularLocation>
</comment>
<dbReference type="GeneID" id="33570151"/>
<dbReference type="RefSeq" id="XP_021875152.1">
    <property type="nucleotide sequence ID" value="XM_022028308.1"/>
</dbReference>
<gene>
    <name evidence="9" type="ORF">BCR41DRAFT_390952</name>
</gene>
<dbReference type="GO" id="GO:0005816">
    <property type="term" value="C:spindle pole body"/>
    <property type="evidence" value="ECO:0007669"/>
    <property type="project" value="UniProtKB-ARBA"/>
</dbReference>
<dbReference type="GO" id="GO:0051321">
    <property type="term" value="P:meiotic cell cycle"/>
    <property type="evidence" value="ECO:0007669"/>
    <property type="project" value="TreeGrafter"/>
</dbReference>
<dbReference type="PANTHER" id="PTHR19302:SF27">
    <property type="entry name" value="GAMMA-TUBULIN COMPLEX COMPONENT 4"/>
    <property type="match status" value="1"/>
</dbReference>
<dbReference type="Pfam" id="PF17681">
    <property type="entry name" value="GCP_N_terminal"/>
    <property type="match status" value="1"/>
</dbReference>
<dbReference type="GO" id="GO:0000922">
    <property type="term" value="C:spindle pole"/>
    <property type="evidence" value="ECO:0007669"/>
    <property type="project" value="InterPro"/>
</dbReference>
<dbReference type="EMBL" id="MCFF01000096">
    <property type="protein sequence ID" value="ORY93657.1"/>
    <property type="molecule type" value="Genomic_DNA"/>
</dbReference>
<keyword evidence="3 6" id="KW-0963">Cytoplasm</keyword>
<feature type="domain" description="Gamma tubulin complex component protein N-terminal" evidence="8">
    <location>
        <begin position="2"/>
        <end position="363"/>
    </location>
</feature>